<dbReference type="Gene3D" id="2.40.170.20">
    <property type="entry name" value="TonB-dependent receptor, beta-barrel domain"/>
    <property type="match status" value="1"/>
</dbReference>
<keyword evidence="2 8" id="KW-0813">Transport</keyword>
<organism evidence="13 14">
    <name type="scientific">Rubricoccus marinus</name>
    <dbReference type="NCBI Taxonomy" id="716817"/>
    <lineage>
        <taxon>Bacteria</taxon>
        <taxon>Pseudomonadati</taxon>
        <taxon>Rhodothermota</taxon>
        <taxon>Rhodothermia</taxon>
        <taxon>Rhodothermales</taxon>
        <taxon>Rubricoccaceae</taxon>
        <taxon>Rubricoccus</taxon>
    </lineage>
</organism>
<dbReference type="InParanoid" id="A0A259U2Z2"/>
<dbReference type="Gene3D" id="2.170.130.10">
    <property type="entry name" value="TonB-dependent receptor, plug domain"/>
    <property type="match status" value="1"/>
</dbReference>
<reference evidence="13 14" key="1">
    <citation type="submission" date="2016-11" db="EMBL/GenBank/DDBJ databases">
        <title>Study of marine rhodopsin-containing bacteria.</title>
        <authorList>
            <person name="Yoshizawa S."/>
            <person name="Kumagai Y."/>
            <person name="Kogure K."/>
        </authorList>
    </citation>
    <scope>NUCLEOTIDE SEQUENCE [LARGE SCALE GENOMIC DNA]</scope>
    <source>
        <strain evidence="13 14">SG-29</strain>
    </source>
</reference>
<evidence type="ECO:0000256" key="1">
    <source>
        <dbReference type="ARBA" id="ARBA00004571"/>
    </source>
</evidence>
<feature type="signal peptide" evidence="10">
    <location>
        <begin position="1"/>
        <end position="22"/>
    </location>
</feature>
<keyword evidence="3 8" id="KW-1134">Transmembrane beta strand</keyword>
<keyword evidence="5 9" id="KW-0798">TonB box</keyword>
<dbReference type="AlphaFoldDB" id="A0A259U2Z2"/>
<dbReference type="Proteomes" id="UP000216446">
    <property type="component" value="Unassembled WGS sequence"/>
</dbReference>
<dbReference type="Pfam" id="PF07715">
    <property type="entry name" value="Plug"/>
    <property type="match status" value="1"/>
</dbReference>
<dbReference type="PANTHER" id="PTHR30069:SF28">
    <property type="entry name" value="TONB-DEPENDENT RECEPTOR YNCD-RELATED"/>
    <property type="match status" value="1"/>
</dbReference>
<evidence type="ECO:0000256" key="8">
    <source>
        <dbReference type="PROSITE-ProRule" id="PRU01360"/>
    </source>
</evidence>
<dbReference type="GO" id="GO:0015344">
    <property type="term" value="F:siderophore uptake transmembrane transporter activity"/>
    <property type="evidence" value="ECO:0007669"/>
    <property type="project" value="TreeGrafter"/>
</dbReference>
<dbReference type="SUPFAM" id="SSF56935">
    <property type="entry name" value="Porins"/>
    <property type="match status" value="1"/>
</dbReference>
<dbReference type="FunCoup" id="A0A259U2Z2">
    <property type="interactions" value="40"/>
</dbReference>
<sequence>MRRLLTLTLLLAASGARGQAPAPDTLALPSVRVEATRSEGGIARAPFSVAVIERGITERSANAGAGLETALRSLPGLFVADRENAALGERLIVRGQGYRSAFGVRGVQVVLDGIPLTLADGQAVLGVVDPETVRRAEIVRGPASALWGNGSGGVLFLDTVPPEDTATAQLTGGAYGLIRASGEGATRLGAGRVGLAVSRTERTGYRDYSAQEVYRARGFADLPLSLRADLRILAALEESPLLQHPGALTLEDLETDRRQAETRYVDSNSGKRSTQGQLSARLRAVTPEATYSATAYGIARDLRNPLPFAYIGVDRLAGGLRLSAERDLGPLAVALGADGAVQRDSRFNAPNENGEPGAVRDLDQLETVASGGLFARAGLPLAGPLRAEAALRADRVRFSADDRLLSDGDQSGSRTLGAFSPQVGLSYRSRGVLAFASFATGFQTPTTTELVNRPEGGGGFNAEVGPQRSSGVELGARGVILGRALVDVAVYSLVVRDGLAPFEGEDGRTFYANRERTTHRGLEAFAEWSPLADVRATATYAYSRLRFASAHGTDELDGNTLPGVPEHRLSARIRFSRGGFFLAPEASVRSRLWADDANTADASGAVVLDLALGHEGLRAGGATLLPFVRIQNVLDAQTVGSVAINARGGRYYEPAPGRGVSAGLSVRL</sequence>
<dbReference type="EMBL" id="MQWB01000001">
    <property type="protein sequence ID" value="OZC04332.1"/>
    <property type="molecule type" value="Genomic_DNA"/>
</dbReference>
<dbReference type="PANTHER" id="PTHR30069">
    <property type="entry name" value="TONB-DEPENDENT OUTER MEMBRANE RECEPTOR"/>
    <property type="match status" value="1"/>
</dbReference>
<feature type="domain" description="TonB-dependent receptor plug" evidence="12">
    <location>
        <begin position="44"/>
        <end position="153"/>
    </location>
</feature>
<evidence type="ECO:0000256" key="7">
    <source>
        <dbReference type="ARBA" id="ARBA00023237"/>
    </source>
</evidence>
<evidence type="ECO:0000256" key="9">
    <source>
        <dbReference type="RuleBase" id="RU003357"/>
    </source>
</evidence>
<dbReference type="InterPro" id="IPR036942">
    <property type="entry name" value="Beta-barrel_TonB_sf"/>
</dbReference>
<comment type="subcellular location">
    <subcellularLocation>
        <location evidence="1 8">Cell outer membrane</location>
        <topology evidence="1 8">Multi-pass membrane protein</topology>
    </subcellularLocation>
</comment>
<keyword evidence="14" id="KW-1185">Reference proteome</keyword>
<evidence type="ECO:0008006" key="15">
    <source>
        <dbReference type="Google" id="ProtNLM"/>
    </source>
</evidence>
<dbReference type="PROSITE" id="PS52016">
    <property type="entry name" value="TONB_DEPENDENT_REC_3"/>
    <property type="match status" value="1"/>
</dbReference>
<gene>
    <name evidence="13" type="ORF">BSZ36_15920</name>
</gene>
<dbReference type="Pfam" id="PF00593">
    <property type="entry name" value="TonB_dep_Rec_b-barrel"/>
    <property type="match status" value="1"/>
</dbReference>
<comment type="similarity">
    <text evidence="8 9">Belongs to the TonB-dependent receptor family.</text>
</comment>
<keyword evidence="4 8" id="KW-0812">Transmembrane</keyword>
<accession>A0A259U2Z2</accession>
<evidence type="ECO:0000256" key="5">
    <source>
        <dbReference type="ARBA" id="ARBA00023077"/>
    </source>
</evidence>
<dbReference type="InterPro" id="IPR039426">
    <property type="entry name" value="TonB-dep_rcpt-like"/>
</dbReference>
<evidence type="ECO:0000256" key="10">
    <source>
        <dbReference type="SAM" id="SignalP"/>
    </source>
</evidence>
<keyword evidence="7 8" id="KW-0998">Cell outer membrane</keyword>
<proteinExistence type="inferred from homology"/>
<dbReference type="InterPro" id="IPR037066">
    <property type="entry name" value="Plug_dom_sf"/>
</dbReference>
<feature type="chain" id="PRO_5012717545" description="TonB-dependent receptor" evidence="10">
    <location>
        <begin position="23"/>
        <end position="668"/>
    </location>
</feature>
<evidence type="ECO:0000313" key="13">
    <source>
        <dbReference type="EMBL" id="OZC04332.1"/>
    </source>
</evidence>
<dbReference type="InterPro" id="IPR012910">
    <property type="entry name" value="Plug_dom"/>
</dbReference>
<keyword evidence="6 8" id="KW-0472">Membrane</keyword>
<evidence type="ECO:0000256" key="6">
    <source>
        <dbReference type="ARBA" id="ARBA00023136"/>
    </source>
</evidence>
<dbReference type="OrthoDB" id="9775095at2"/>
<evidence type="ECO:0000313" key="14">
    <source>
        <dbReference type="Proteomes" id="UP000216446"/>
    </source>
</evidence>
<keyword evidence="10" id="KW-0732">Signal</keyword>
<dbReference type="RefSeq" id="WP_094550686.1">
    <property type="nucleotide sequence ID" value="NZ_MQWB01000001.1"/>
</dbReference>
<evidence type="ECO:0000256" key="2">
    <source>
        <dbReference type="ARBA" id="ARBA00022448"/>
    </source>
</evidence>
<comment type="caution">
    <text evidence="13">The sequence shown here is derived from an EMBL/GenBank/DDBJ whole genome shotgun (WGS) entry which is preliminary data.</text>
</comment>
<feature type="domain" description="TonB-dependent receptor-like beta-barrel" evidence="11">
    <location>
        <begin position="286"/>
        <end position="614"/>
    </location>
</feature>
<name>A0A259U2Z2_9BACT</name>
<dbReference type="InterPro" id="IPR000531">
    <property type="entry name" value="Beta-barrel_TonB"/>
</dbReference>
<evidence type="ECO:0000256" key="4">
    <source>
        <dbReference type="ARBA" id="ARBA00022692"/>
    </source>
</evidence>
<dbReference type="GO" id="GO:0044718">
    <property type="term" value="P:siderophore transmembrane transport"/>
    <property type="evidence" value="ECO:0007669"/>
    <property type="project" value="TreeGrafter"/>
</dbReference>
<evidence type="ECO:0000256" key="3">
    <source>
        <dbReference type="ARBA" id="ARBA00022452"/>
    </source>
</evidence>
<dbReference type="GO" id="GO:0009279">
    <property type="term" value="C:cell outer membrane"/>
    <property type="evidence" value="ECO:0007669"/>
    <property type="project" value="UniProtKB-SubCell"/>
</dbReference>
<protein>
    <recommendedName>
        <fullName evidence="15">TonB-dependent receptor</fullName>
    </recommendedName>
</protein>
<evidence type="ECO:0000259" key="12">
    <source>
        <dbReference type="Pfam" id="PF07715"/>
    </source>
</evidence>
<evidence type="ECO:0000259" key="11">
    <source>
        <dbReference type="Pfam" id="PF00593"/>
    </source>
</evidence>